<protein>
    <submittedName>
        <fullName evidence="3">Uncharacterized protein</fullName>
    </submittedName>
</protein>
<dbReference type="Proteomes" id="UP001159363">
    <property type="component" value="Chromosome 4"/>
</dbReference>
<sequence>MAVERACRPPDTQAVQDLLTTLTEAQGKETCPSSILESGLVAHTLVQGIVIIWGNFLRELTRILIACNYFRWSPPFPTTSLNLLHTSVACRPPNGEHLYSQMSLVPVLLPQPTANHCTGQCGGEGWIVRTILPNAVGISVHVKTATLRGPAQDGRGRLQVERIDGICASHIGIPSPRHWTVLGFLYAQEPFPRTCRDRRSLLFPGLRRDGRVGRPPGEGRGLMAASTCVRSYCPLWPVCIFSHSSKRAALLDKIVGKQLPDVAPTRWKYNDRLVQSAFNNRDSLLEMVSTIMENSQEWDTFGQGPMPAGQLTLALFGLGPLPAGQLTLALFGQGPLPAGQLTLALFGQGPLPAGQLTLALFGKDPLPAGQLTLAMRAPVLYLHKRVACSIFDELQSGFLCGVLHVNTTSAKQSSGGHVGLIGMGYAKSIKGIQGPESDLAISHLSRHIGSRRGFAYVIHIVSAATIATAAAGMCWYHMQYSRVGRRELYFALPVIPPDEGVRPPGSRERASNQSTVATSN</sequence>
<feature type="region of interest" description="Disordered" evidence="1">
    <location>
        <begin position="500"/>
        <end position="520"/>
    </location>
</feature>
<feature type="transmembrane region" description="Helical" evidence="2">
    <location>
        <begin position="454"/>
        <end position="476"/>
    </location>
</feature>
<keyword evidence="2" id="KW-1133">Transmembrane helix</keyword>
<keyword evidence="2" id="KW-0812">Transmembrane</keyword>
<evidence type="ECO:0000313" key="3">
    <source>
        <dbReference type="EMBL" id="KAJ8884709.1"/>
    </source>
</evidence>
<evidence type="ECO:0000256" key="1">
    <source>
        <dbReference type="SAM" id="MobiDB-lite"/>
    </source>
</evidence>
<name>A0ABQ9HKL1_9NEOP</name>
<proteinExistence type="predicted"/>
<keyword evidence="2" id="KW-0472">Membrane</keyword>
<evidence type="ECO:0000313" key="4">
    <source>
        <dbReference type="Proteomes" id="UP001159363"/>
    </source>
</evidence>
<accession>A0ABQ9HKL1</accession>
<gene>
    <name evidence="3" type="ORF">PR048_016567</name>
</gene>
<organism evidence="3 4">
    <name type="scientific">Dryococelus australis</name>
    <dbReference type="NCBI Taxonomy" id="614101"/>
    <lineage>
        <taxon>Eukaryota</taxon>
        <taxon>Metazoa</taxon>
        <taxon>Ecdysozoa</taxon>
        <taxon>Arthropoda</taxon>
        <taxon>Hexapoda</taxon>
        <taxon>Insecta</taxon>
        <taxon>Pterygota</taxon>
        <taxon>Neoptera</taxon>
        <taxon>Polyneoptera</taxon>
        <taxon>Phasmatodea</taxon>
        <taxon>Verophasmatodea</taxon>
        <taxon>Anareolatae</taxon>
        <taxon>Phasmatidae</taxon>
        <taxon>Eurycanthinae</taxon>
        <taxon>Dryococelus</taxon>
    </lineage>
</organism>
<dbReference type="EMBL" id="JARBHB010000005">
    <property type="protein sequence ID" value="KAJ8884709.1"/>
    <property type="molecule type" value="Genomic_DNA"/>
</dbReference>
<feature type="compositionally biased region" description="Basic and acidic residues" evidence="1">
    <location>
        <begin position="500"/>
        <end position="510"/>
    </location>
</feature>
<reference evidence="3 4" key="1">
    <citation type="submission" date="2023-02" db="EMBL/GenBank/DDBJ databases">
        <title>LHISI_Scaffold_Assembly.</title>
        <authorList>
            <person name="Stuart O.P."/>
            <person name="Cleave R."/>
            <person name="Magrath M.J.L."/>
            <person name="Mikheyev A.S."/>
        </authorList>
    </citation>
    <scope>NUCLEOTIDE SEQUENCE [LARGE SCALE GENOMIC DNA]</scope>
    <source>
        <strain evidence="3">Daus_M_001</strain>
        <tissue evidence="3">Leg muscle</tissue>
    </source>
</reference>
<feature type="compositionally biased region" description="Polar residues" evidence="1">
    <location>
        <begin position="511"/>
        <end position="520"/>
    </location>
</feature>
<comment type="caution">
    <text evidence="3">The sequence shown here is derived from an EMBL/GenBank/DDBJ whole genome shotgun (WGS) entry which is preliminary data.</text>
</comment>
<evidence type="ECO:0000256" key="2">
    <source>
        <dbReference type="SAM" id="Phobius"/>
    </source>
</evidence>
<keyword evidence="4" id="KW-1185">Reference proteome</keyword>